<dbReference type="KEGG" id="mng:MNEG_0057"/>
<name>A0A0D2N6I1_9CHLO</name>
<dbReference type="AlphaFoldDB" id="A0A0D2N6I1"/>
<reference evidence="1 2" key="1">
    <citation type="journal article" date="2013" name="BMC Genomics">
        <title>Reconstruction of the lipid metabolism for the microalga Monoraphidium neglectum from its genome sequence reveals characteristics suitable for biofuel production.</title>
        <authorList>
            <person name="Bogen C."/>
            <person name="Al-Dilaimi A."/>
            <person name="Albersmeier A."/>
            <person name="Wichmann J."/>
            <person name="Grundmann M."/>
            <person name="Rupp O."/>
            <person name="Lauersen K.J."/>
            <person name="Blifernez-Klassen O."/>
            <person name="Kalinowski J."/>
            <person name="Goesmann A."/>
            <person name="Mussgnug J.H."/>
            <person name="Kruse O."/>
        </authorList>
    </citation>
    <scope>NUCLEOTIDE SEQUENCE [LARGE SCALE GENOMIC DNA]</scope>
    <source>
        <strain evidence="1 2">SAG 48.87</strain>
    </source>
</reference>
<keyword evidence="2" id="KW-1185">Reference proteome</keyword>
<sequence>MGIAGPVAAAAPSDAALQQLLGCLRTTDTGAADVVFEAACVLMLGSGHATARQVQLAAAPGFLSRAVACIGSANRTALTAAEAVRAMTTHCAESAALVLREEGMVRALVRLLDPAKANPDRSLRDAAFKACVGLLTKCGTEGRAALAAEPAFVAAACRMVGSCIADSLYVSLTALSSLGQDCSTPPAGEGRSLLAASLRAGDLEALAGGLAKAVRDYVPVGNSLPAHDNEPLRGAAVRVLKLAAWLLADPGLGDGAARAMPPGAALHIGALALGVPGADPRDDELRGFAGRALDELTRRSVEAAGTILMQEDFAVALLDGWAAGAGPGTAAGSRAPQFIAWLCRVEGAPVPPRARGALLSAIARGL</sequence>
<evidence type="ECO:0000313" key="1">
    <source>
        <dbReference type="EMBL" id="KIZ07902.1"/>
    </source>
</evidence>
<accession>A0A0D2N6I1</accession>
<dbReference type="EMBL" id="KK100225">
    <property type="protein sequence ID" value="KIZ07902.1"/>
    <property type="molecule type" value="Genomic_DNA"/>
</dbReference>
<dbReference type="Gene3D" id="1.25.10.10">
    <property type="entry name" value="Leucine-rich Repeat Variant"/>
    <property type="match status" value="1"/>
</dbReference>
<evidence type="ECO:0008006" key="3">
    <source>
        <dbReference type="Google" id="ProtNLM"/>
    </source>
</evidence>
<dbReference type="GeneID" id="25726175"/>
<dbReference type="RefSeq" id="XP_013906921.1">
    <property type="nucleotide sequence ID" value="XM_014051467.1"/>
</dbReference>
<protein>
    <recommendedName>
        <fullName evidence="3">MMS19 nucleotide excision repair protein</fullName>
    </recommendedName>
</protein>
<dbReference type="Proteomes" id="UP000054498">
    <property type="component" value="Unassembled WGS sequence"/>
</dbReference>
<proteinExistence type="predicted"/>
<evidence type="ECO:0000313" key="2">
    <source>
        <dbReference type="Proteomes" id="UP000054498"/>
    </source>
</evidence>
<dbReference type="InterPro" id="IPR011989">
    <property type="entry name" value="ARM-like"/>
</dbReference>
<organism evidence="1 2">
    <name type="scientific">Monoraphidium neglectum</name>
    <dbReference type="NCBI Taxonomy" id="145388"/>
    <lineage>
        <taxon>Eukaryota</taxon>
        <taxon>Viridiplantae</taxon>
        <taxon>Chlorophyta</taxon>
        <taxon>core chlorophytes</taxon>
        <taxon>Chlorophyceae</taxon>
        <taxon>CS clade</taxon>
        <taxon>Sphaeropleales</taxon>
        <taxon>Selenastraceae</taxon>
        <taxon>Monoraphidium</taxon>
    </lineage>
</organism>
<gene>
    <name evidence="1" type="ORF">MNEG_0057</name>
</gene>